<dbReference type="Pfam" id="PF01476">
    <property type="entry name" value="LysM"/>
    <property type="match status" value="3"/>
</dbReference>
<dbReference type="SUPFAM" id="SSF54106">
    <property type="entry name" value="LysM domain"/>
    <property type="match status" value="3"/>
</dbReference>
<proteinExistence type="predicted"/>
<reference evidence="5" key="1">
    <citation type="journal article" date="2020" name="Stud. Mycol.">
        <title>101 Dothideomycetes genomes: a test case for predicting lifestyles and emergence of pathogens.</title>
        <authorList>
            <person name="Haridas S."/>
            <person name="Albert R."/>
            <person name="Binder M."/>
            <person name="Bloem J."/>
            <person name="Labutti K."/>
            <person name="Salamov A."/>
            <person name="Andreopoulos B."/>
            <person name="Baker S."/>
            <person name="Barry K."/>
            <person name="Bills G."/>
            <person name="Bluhm B."/>
            <person name="Cannon C."/>
            <person name="Castanera R."/>
            <person name="Culley D."/>
            <person name="Daum C."/>
            <person name="Ezra D."/>
            <person name="Gonzalez J."/>
            <person name="Henrissat B."/>
            <person name="Kuo A."/>
            <person name="Liang C."/>
            <person name="Lipzen A."/>
            <person name="Lutzoni F."/>
            <person name="Magnuson J."/>
            <person name="Mondo S."/>
            <person name="Nolan M."/>
            <person name="Ohm R."/>
            <person name="Pangilinan J."/>
            <person name="Park H.-J."/>
            <person name="Ramirez L."/>
            <person name="Alfaro M."/>
            <person name="Sun H."/>
            <person name="Tritt A."/>
            <person name="Yoshinaga Y."/>
            <person name="Zwiers L.-H."/>
            <person name="Turgeon B."/>
            <person name="Goodwin S."/>
            <person name="Spatafora J."/>
            <person name="Crous P."/>
            <person name="Grigoriev I."/>
        </authorList>
    </citation>
    <scope>NUCLEOTIDE SEQUENCE</scope>
    <source>
        <strain evidence="5">CBS 121410</strain>
    </source>
</reference>
<evidence type="ECO:0000256" key="2">
    <source>
        <dbReference type="ARBA" id="ARBA00023026"/>
    </source>
</evidence>
<protein>
    <submittedName>
        <fullName evidence="5">Carbohydrate-binding module family 50 protein</fullName>
    </submittedName>
</protein>
<dbReference type="SMART" id="SM00257">
    <property type="entry name" value="LysM"/>
    <property type="match status" value="3"/>
</dbReference>
<dbReference type="OrthoDB" id="5985073at2759"/>
<dbReference type="Proteomes" id="UP000799776">
    <property type="component" value="Unassembled WGS sequence"/>
</dbReference>
<evidence type="ECO:0000259" key="4">
    <source>
        <dbReference type="PROSITE" id="PS51782"/>
    </source>
</evidence>
<feature type="domain" description="LysM" evidence="4">
    <location>
        <begin position="162"/>
        <end position="208"/>
    </location>
</feature>
<accession>A0A9P4HWU4</accession>
<name>A0A9P4HWU4_9PEZI</name>
<dbReference type="PANTHER" id="PTHR34997">
    <property type="entry name" value="AM15"/>
    <property type="match status" value="1"/>
</dbReference>
<keyword evidence="1" id="KW-0147">Chitin-binding</keyword>
<evidence type="ECO:0000256" key="3">
    <source>
        <dbReference type="SAM" id="MobiDB-lite"/>
    </source>
</evidence>
<dbReference type="InterPro" id="IPR036779">
    <property type="entry name" value="LysM_dom_sf"/>
</dbReference>
<gene>
    <name evidence="5" type="ORF">K490DRAFT_41795</name>
</gene>
<feature type="domain" description="LysM" evidence="4">
    <location>
        <begin position="88"/>
        <end position="134"/>
    </location>
</feature>
<dbReference type="Gene3D" id="3.10.350.10">
    <property type="entry name" value="LysM domain"/>
    <property type="match status" value="3"/>
</dbReference>
<dbReference type="InterPro" id="IPR052210">
    <property type="entry name" value="LysM1-like"/>
</dbReference>
<dbReference type="GO" id="GO:0008061">
    <property type="term" value="F:chitin binding"/>
    <property type="evidence" value="ECO:0007669"/>
    <property type="project" value="UniProtKB-KW"/>
</dbReference>
<feature type="compositionally biased region" description="Low complexity" evidence="3">
    <location>
        <begin position="216"/>
        <end position="240"/>
    </location>
</feature>
<dbReference type="CDD" id="cd00118">
    <property type="entry name" value="LysM"/>
    <property type="match status" value="3"/>
</dbReference>
<dbReference type="AlphaFoldDB" id="A0A9P4HWU4"/>
<keyword evidence="6" id="KW-1185">Reference proteome</keyword>
<dbReference type="EMBL" id="ML978720">
    <property type="protein sequence ID" value="KAF2087338.1"/>
    <property type="molecule type" value="Genomic_DNA"/>
</dbReference>
<dbReference type="PROSITE" id="PS51782">
    <property type="entry name" value="LYSM"/>
    <property type="match status" value="3"/>
</dbReference>
<dbReference type="PANTHER" id="PTHR34997:SF1">
    <property type="entry name" value="PEPTIDOGLYCAN-BINDING LYSIN DOMAIN"/>
    <property type="match status" value="1"/>
</dbReference>
<feature type="non-terminal residue" evidence="5">
    <location>
        <position position="1"/>
    </location>
</feature>
<sequence>NPSIDAECTNLYAGYDYCVALVNGTSVTSTAVETSTTSSVPLSTTIASSSLTSHLSSTFTIAQSVSVTASSGSAPGPTQSGTEPQCTQWHTVVSGDYCYAIEQTYDITFAQFQAWNPTIDSGCSNLQIGYAYCVGAPESSSTLTLTSSITPMPSSTTSQCYTWYTVVSGDYCYKIEQQFSITFDQFRTWNPTIDSQCSNLQVGQSYCVNASSAAPAAPESASSTKTTSSSSTSTGASTVAPPGPTGSGTTTACQEWYTVVSGDYCYKIYTQYGITFAQFRDWNGNVDSQCSNLVVGNAYCVSGP</sequence>
<evidence type="ECO:0000256" key="1">
    <source>
        <dbReference type="ARBA" id="ARBA00022669"/>
    </source>
</evidence>
<evidence type="ECO:0000313" key="6">
    <source>
        <dbReference type="Proteomes" id="UP000799776"/>
    </source>
</evidence>
<feature type="region of interest" description="Disordered" evidence="3">
    <location>
        <begin position="216"/>
        <end position="248"/>
    </location>
</feature>
<feature type="domain" description="LysM" evidence="4">
    <location>
        <begin position="255"/>
        <end position="301"/>
    </location>
</feature>
<keyword evidence="2" id="KW-0843">Virulence</keyword>
<comment type="caution">
    <text evidence="5">The sequence shown here is derived from an EMBL/GenBank/DDBJ whole genome shotgun (WGS) entry which is preliminary data.</text>
</comment>
<evidence type="ECO:0000313" key="5">
    <source>
        <dbReference type="EMBL" id="KAF2087338.1"/>
    </source>
</evidence>
<dbReference type="InterPro" id="IPR018392">
    <property type="entry name" value="LysM"/>
</dbReference>
<organism evidence="5 6">
    <name type="scientific">Saccharata proteae CBS 121410</name>
    <dbReference type="NCBI Taxonomy" id="1314787"/>
    <lineage>
        <taxon>Eukaryota</taxon>
        <taxon>Fungi</taxon>
        <taxon>Dikarya</taxon>
        <taxon>Ascomycota</taxon>
        <taxon>Pezizomycotina</taxon>
        <taxon>Dothideomycetes</taxon>
        <taxon>Dothideomycetes incertae sedis</taxon>
        <taxon>Botryosphaeriales</taxon>
        <taxon>Saccharataceae</taxon>
        <taxon>Saccharata</taxon>
    </lineage>
</organism>